<protein>
    <submittedName>
        <fullName evidence="1">Uncharacterized protein</fullName>
    </submittedName>
</protein>
<accession>Q23H53</accession>
<sequence>MHSVLSSINDIFEKGFIVQFASNPQQLTITAENIQYDCLVGYQEISFAISKLNFNNQQYKVDQEEADNQLLPYGLQENFEQLKIDQYNLQTEEGEVKFDQCHFKSVLESKKQIKNISQNDDFSYDIYQNSDENILQEALNNLSNLIMNLLTKEITFNTTIDFQHFREFLTKDIVSFKNIKFIESQRLYHVFDYTQVENQFINNSNKYSFLISLIERRNLALHLENLDVVIECQNIKYHPQESNWFCYTCFDIERKEIKGSDYFSQRVFDLKNIKTQKLNIYLIQDIPIFHDIIVHHTINKVRIQGQQGFGVNFVFKNNSHINIVEWDVELYSLPSTIYLLEHCFQGRIGHTAQTIKAELQFSRSFRFYSIIGLSSYSKQYAHINQASIQILVL</sequence>
<keyword evidence="2" id="KW-1185">Reference proteome</keyword>
<dbReference type="KEGG" id="tet:TTHERM_00876890"/>
<gene>
    <name evidence="1" type="ORF">TTHERM_00876890</name>
</gene>
<name>Q23H53_TETTS</name>
<evidence type="ECO:0000313" key="2">
    <source>
        <dbReference type="Proteomes" id="UP000009168"/>
    </source>
</evidence>
<dbReference type="AlphaFoldDB" id="Q23H53"/>
<dbReference type="EMBL" id="GG662702">
    <property type="protein sequence ID" value="EAR95794.2"/>
    <property type="molecule type" value="Genomic_DNA"/>
</dbReference>
<dbReference type="RefSeq" id="XP_001016039.2">
    <property type="nucleotide sequence ID" value="XM_001016039.2"/>
</dbReference>
<dbReference type="GeneID" id="7838617"/>
<dbReference type="HOGENOM" id="CLU_629305_0_0_1"/>
<proteinExistence type="predicted"/>
<dbReference type="Proteomes" id="UP000009168">
    <property type="component" value="Unassembled WGS sequence"/>
</dbReference>
<organism evidence="1 2">
    <name type="scientific">Tetrahymena thermophila (strain SB210)</name>
    <dbReference type="NCBI Taxonomy" id="312017"/>
    <lineage>
        <taxon>Eukaryota</taxon>
        <taxon>Sar</taxon>
        <taxon>Alveolata</taxon>
        <taxon>Ciliophora</taxon>
        <taxon>Intramacronucleata</taxon>
        <taxon>Oligohymenophorea</taxon>
        <taxon>Hymenostomatida</taxon>
        <taxon>Tetrahymenina</taxon>
        <taxon>Tetrahymenidae</taxon>
        <taxon>Tetrahymena</taxon>
    </lineage>
</organism>
<evidence type="ECO:0000313" key="1">
    <source>
        <dbReference type="EMBL" id="EAR95794.2"/>
    </source>
</evidence>
<dbReference type="InParanoid" id="Q23H53"/>
<reference evidence="2" key="1">
    <citation type="journal article" date="2006" name="PLoS Biol.">
        <title>Macronuclear genome sequence of the ciliate Tetrahymena thermophila, a model eukaryote.</title>
        <authorList>
            <person name="Eisen J.A."/>
            <person name="Coyne R.S."/>
            <person name="Wu M."/>
            <person name="Wu D."/>
            <person name="Thiagarajan M."/>
            <person name="Wortman J.R."/>
            <person name="Badger J.H."/>
            <person name="Ren Q."/>
            <person name="Amedeo P."/>
            <person name="Jones K.M."/>
            <person name="Tallon L.J."/>
            <person name="Delcher A.L."/>
            <person name="Salzberg S.L."/>
            <person name="Silva J.C."/>
            <person name="Haas B.J."/>
            <person name="Majoros W.H."/>
            <person name="Farzad M."/>
            <person name="Carlton J.M."/>
            <person name="Smith R.K. Jr."/>
            <person name="Garg J."/>
            <person name="Pearlman R.E."/>
            <person name="Karrer K.M."/>
            <person name="Sun L."/>
            <person name="Manning G."/>
            <person name="Elde N.C."/>
            <person name="Turkewitz A.P."/>
            <person name="Asai D.J."/>
            <person name="Wilkes D.E."/>
            <person name="Wang Y."/>
            <person name="Cai H."/>
            <person name="Collins K."/>
            <person name="Stewart B.A."/>
            <person name="Lee S.R."/>
            <person name="Wilamowska K."/>
            <person name="Weinberg Z."/>
            <person name="Ruzzo W.L."/>
            <person name="Wloga D."/>
            <person name="Gaertig J."/>
            <person name="Frankel J."/>
            <person name="Tsao C.-C."/>
            <person name="Gorovsky M.A."/>
            <person name="Keeling P.J."/>
            <person name="Waller R.F."/>
            <person name="Patron N.J."/>
            <person name="Cherry J.M."/>
            <person name="Stover N.A."/>
            <person name="Krieger C.J."/>
            <person name="del Toro C."/>
            <person name="Ryder H.F."/>
            <person name="Williamson S.C."/>
            <person name="Barbeau R.A."/>
            <person name="Hamilton E.P."/>
            <person name="Orias E."/>
        </authorList>
    </citation>
    <scope>NUCLEOTIDE SEQUENCE [LARGE SCALE GENOMIC DNA]</scope>
    <source>
        <strain evidence="2">SB210</strain>
    </source>
</reference>